<name>A0A811UR14_CERCA</name>
<dbReference type="EMBL" id="CAJHJT010000023">
    <property type="protein sequence ID" value="CAD7001154.1"/>
    <property type="molecule type" value="Genomic_DNA"/>
</dbReference>
<sequence length="50" mass="5583">PNSPAPDIIHCDAQREQQFDRNSLAALSNEMYTIKSTQRSQNHIALAITS</sequence>
<gene>
    <name evidence="1" type="ORF">CCAP1982_LOCUS9652</name>
</gene>
<organism evidence="1 2">
    <name type="scientific">Ceratitis capitata</name>
    <name type="common">Mediterranean fruit fly</name>
    <name type="synonym">Tephritis capitata</name>
    <dbReference type="NCBI Taxonomy" id="7213"/>
    <lineage>
        <taxon>Eukaryota</taxon>
        <taxon>Metazoa</taxon>
        <taxon>Ecdysozoa</taxon>
        <taxon>Arthropoda</taxon>
        <taxon>Hexapoda</taxon>
        <taxon>Insecta</taxon>
        <taxon>Pterygota</taxon>
        <taxon>Neoptera</taxon>
        <taxon>Endopterygota</taxon>
        <taxon>Diptera</taxon>
        <taxon>Brachycera</taxon>
        <taxon>Muscomorpha</taxon>
        <taxon>Tephritoidea</taxon>
        <taxon>Tephritidae</taxon>
        <taxon>Ceratitis</taxon>
        <taxon>Ceratitis</taxon>
    </lineage>
</organism>
<dbReference type="AlphaFoldDB" id="A0A811UR14"/>
<comment type="caution">
    <text evidence="1">The sequence shown here is derived from an EMBL/GenBank/DDBJ whole genome shotgun (WGS) entry which is preliminary data.</text>
</comment>
<dbReference type="Proteomes" id="UP000606786">
    <property type="component" value="Unassembled WGS sequence"/>
</dbReference>
<reference evidence="1" key="1">
    <citation type="submission" date="2020-11" db="EMBL/GenBank/DDBJ databases">
        <authorList>
            <person name="Whitehead M."/>
        </authorList>
    </citation>
    <scope>NUCLEOTIDE SEQUENCE</scope>
    <source>
        <strain evidence="1">EGII</strain>
    </source>
</reference>
<evidence type="ECO:0000313" key="1">
    <source>
        <dbReference type="EMBL" id="CAD7001154.1"/>
    </source>
</evidence>
<keyword evidence="2" id="KW-1185">Reference proteome</keyword>
<feature type="non-terminal residue" evidence="1">
    <location>
        <position position="1"/>
    </location>
</feature>
<evidence type="ECO:0000313" key="2">
    <source>
        <dbReference type="Proteomes" id="UP000606786"/>
    </source>
</evidence>
<proteinExistence type="predicted"/>
<protein>
    <submittedName>
        <fullName evidence="1">(Mediterranean fruit fly) hypothetical protein</fullName>
    </submittedName>
</protein>
<accession>A0A811UR14</accession>